<name>A0ABP3GTQ2_9ACTN</name>
<evidence type="ECO:0000313" key="2">
    <source>
        <dbReference type="EMBL" id="GAA0354629.1"/>
    </source>
</evidence>
<gene>
    <name evidence="2" type="ORF">GCM10010151_50220</name>
</gene>
<proteinExistence type="predicted"/>
<accession>A0ABP3GTQ2</accession>
<dbReference type="CDD" id="cd02803">
    <property type="entry name" value="OYE_like_FMN_family"/>
    <property type="match status" value="1"/>
</dbReference>
<evidence type="ECO:0000313" key="3">
    <source>
        <dbReference type="Proteomes" id="UP001501822"/>
    </source>
</evidence>
<evidence type="ECO:0000259" key="1">
    <source>
        <dbReference type="Pfam" id="PF00724"/>
    </source>
</evidence>
<dbReference type="Pfam" id="PF00724">
    <property type="entry name" value="Oxidored_FMN"/>
    <property type="match status" value="1"/>
</dbReference>
<sequence length="379" mass="39976">MTTVDSAVHPALAPARIARLSLRNRLAVAPMTRVSAAPDGTPTRQMAEYYAAFARGGFGLVITEGTYTDDRYSQGYLNQPGIVTDGHVTAWRQVTEQVHAAGARIVQQLMHAGALSQGNPYRPGTIGPSAVRPLRAMMPEYGGSGPWPVPRAMTTADIHETVAGFAAAAGHSLRAGFDGVEIHAANGYLLDQFLTDYTNRRTDEYGGAPIHRVRLTAEVVATVRAALGPDAVIGVRLSQGKVNDLTYRWPGGAGDAEVIFGALAEAGASYLHIASEGRSWIDSATLDGGITITALARKVSGLPVIANGGMHDPAQAAEVLEGGHADLLSLGHGALANPDLPRRLETGAALAEFDRRLLEPMATLDNAERHRRERASAGS</sequence>
<dbReference type="InterPro" id="IPR045247">
    <property type="entry name" value="Oye-like"/>
</dbReference>
<dbReference type="EMBL" id="BAAABM010000046">
    <property type="protein sequence ID" value="GAA0354629.1"/>
    <property type="molecule type" value="Genomic_DNA"/>
</dbReference>
<dbReference type="SUPFAM" id="SSF51395">
    <property type="entry name" value="FMN-linked oxidoreductases"/>
    <property type="match status" value="1"/>
</dbReference>
<dbReference type="PANTHER" id="PTHR22893:SF91">
    <property type="entry name" value="NADPH DEHYDROGENASE 2-RELATED"/>
    <property type="match status" value="1"/>
</dbReference>
<dbReference type="InterPro" id="IPR013785">
    <property type="entry name" value="Aldolase_TIM"/>
</dbReference>
<reference evidence="3" key="1">
    <citation type="journal article" date="2019" name="Int. J. Syst. Evol. Microbiol.">
        <title>The Global Catalogue of Microorganisms (GCM) 10K type strain sequencing project: providing services to taxonomists for standard genome sequencing and annotation.</title>
        <authorList>
            <consortium name="The Broad Institute Genomics Platform"/>
            <consortium name="The Broad Institute Genome Sequencing Center for Infectious Disease"/>
            <person name="Wu L."/>
            <person name="Ma J."/>
        </authorList>
    </citation>
    <scope>NUCLEOTIDE SEQUENCE [LARGE SCALE GENOMIC DNA]</scope>
    <source>
        <strain evidence="3">JCM 3146</strain>
    </source>
</reference>
<feature type="domain" description="NADH:flavin oxidoreductase/NADH oxidase N-terminal" evidence="1">
    <location>
        <begin position="13"/>
        <end position="348"/>
    </location>
</feature>
<comment type="caution">
    <text evidence="2">The sequence shown here is derived from an EMBL/GenBank/DDBJ whole genome shotgun (WGS) entry which is preliminary data.</text>
</comment>
<dbReference type="InterPro" id="IPR001155">
    <property type="entry name" value="OxRdtase_FMN_N"/>
</dbReference>
<dbReference type="Gene3D" id="3.20.20.70">
    <property type="entry name" value="Aldolase class I"/>
    <property type="match status" value="1"/>
</dbReference>
<dbReference type="RefSeq" id="WP_252811286.1">
    <property type="nucleotide sequence ID" value="NZ_BAAABM010000046.1"/>
</dbReference>
<protein>
    <submittedName>
        <fullName evidence="2">NADH:flavin oxidoreductase</fullName>
    </submittedName>
</protein>
<dbReference type="Proteomes" id="UP001501822">
    <property type="component" value="Unassembled WGS sequence"/>
</dbReference>
<keyword evidence="3" id="KW-1185">Reference proteome</keyword>
<dbReference type="PANTHER" id="PTHR22893">
    <property type="entry name" value="NADH OXIDOREDUCTASE-RELATED"/>
    <property type="match status" value="1"/>
</dbReference>
<organism evidence="2 3">
    <name type="scientific">Actinoallomurus spadix</name>
    <dbReference type="NCBI Taxonomy" id="79912"/>
    <lineage>
        <taxon>Bacteria</taxon>
        <taxon>Bacillati</taxon>
        <taxon>Actinomycetota</taxon>
        <taxon>Actinomycetes</taxon>
        <taxon>Streptosporangiales</taxon>
        <taxon>Thermomonosporaceae</taxon>
        <taxon>Actinoallomurus</taxon>
    </lineage>
</organism>